<dbReference type="Proteomes" id="UP000283497">
    <property type="component" value="Unassembled WGS sequence"/>
</dbReference>
<protein>
    <recommendedName>
        <fullName evidence="4">DUF1700 domain-containing protein</fullName>
    </recommendedName>
</protein>
<evidence type="ECO:0000313" key="3">
    <source>
        <dbReference type="Proteomes" id="UP000283497"/>
    </source>
</evidence>
<keyword evidence="1" id="KW-1133">Transmembrane helix</keyword>
<keyword evidence="1" id="KW-0472">Membrane</keyword>
<accession>A0A415G2B5</accession>
<reference evidence="2 3" key="1">
    <citation type="submission" date="2018-08" db="EMBL/GenBank/DDBJ databases">
        <title>A genome reference for cultivated species of the human gut microbiota.</title>
        <authorList>
            <person name="Zou Y."/>
            <person name="Xue W."/>
            <person name="Luo G."/>
        </authorList>
    </citation>
    <scope>NUCLEOTIDE SEQUENCE [LARGE SCALE GENOMIC DNA]</scope>
    <source>
        <strain evidence="2 3">AF45-14BH</strain>
    </source>
</reference>
<proteinExistence type="predicted"/>
<sequence>MNRKIEKQYIRKVRQSLPVYGCKERAYIKKLEEHLQDYCDEYPDVAEEDIVKEFGTPTSVVSDYFCEIDENYLFRKLKMRKYIRISIFVITVCIIILNIFCGYLYYKEYQATRNSNITKEETITVIKEER</sequence>
<dbReference type="Pfam" id="PF19615">
    <property type="entry name" value="DUF6120"/>
    <property type="match status" value="1"/>
</dbReference>
<dbReference type="AlphaFoldDB" id="A0A415G2B5"/>
<dbReference type="InterPro" id="IPR046123">
    <property type="entry name" value="DUF6120"/>
</dbReference>
<evidence type="ECO:0000256" key="1">
    <source>
        <dbReference type="SAM" id="Phobius"/>
    </source>
</evidence>
<organism evidence="2 3">
    <name type="scientific">Anaerobutyricum hallii</name>
    <dbReference type="NCBI Taxonomy" id="39488"/>
    <lineage>
        <taxon>Bacteria</taxon>
        <taxon>Bacillati</taxon>
        <taxon>Bacillota</taxon>
        <taxon>Clostridia</taxon>
        <taxon>Lachnospirales</taxon>
        <taxon>Lachnospiraceae</taxon>
        <taxon>Anaerobutyricum</taxon>
    </lineage>
</organism>
<gene>
    <name evidence="2" type="ORF">DW068_17605</name>
</gene>
<keyword evidence="1" id="KW-0812">Transmembrane</keyword>
<comment type="caution">
    <text evidence="2">The sequence shown here is derived from an EMBL/GenBank/DDBJ whole genome shotgun (WGS) entry which is preliminary data.</text>
</comment>
<name>A0A415G2B5_9FIRM</name>
<dbReference type="EMBL" id="QRNJ01000153">
    <property type="protein sequence ID" value="RHK31140.1"/>
    <property type="molecule type" value="Genomic_DNA"/>
</dbReference>
<evidence type="ECO:0008006" key="4">
    <source>
        <dbReference type="Google" id="ProtNLM"/>
    </source>
</evidence>
<dbReference type="RefSeq" id="WP_118315438.1">
    <property type="nucleotide sequence ID" value="NZ_QRNJ01000153.1"/>
</dbReference>
<feature type="transmembrane region" description="Helical" evidence="1">
    <location>
        <begin position="85"/>
        <end position="106"/>
    </location>
</feature>
<evidence type="ECO:0000313" key="2">
    <source>
        <dbReference type="EMBL" id="RHK31140.1"/>
    </source>
</evidence>